<feature type="domain" description="Sigma-54 factor interaction" evidence="5">
    <location>
        <begin position="1"/>
        <end position="55"/>
    </location>
</feature>
<keyword evidence="3" id="KW-0805">Transcription regulation</keyword>
<dbReference type="RefSeq" id="WP_336403321.1">
    <property type="nucleotide sequence ID" value="NZ_JBAPLU010000004.1"/>
</dbReference>
<dbReference type="InterPro" id="IPR002078">
    <property type="entry name" value="Sigma_54_int"/>
</dbReference>
<evidence type="ECO:0000256" key="3">
    <source>
        <dbReference type="ARBA" id="ARBA00023015"/>
    </source>
</evidence>
<evidence type="ECO:0000256" key="1">
    <source>
        <dbReference type="ARBA" id="ARBA00022741"/>
    </source>
</evidence>
<reference evidence="6 7" key="1">
    <citation type="submission" date="2024-03" db="EMBL/GenBank/DDBJ databases">
        <title>Draft genome sequence of Klenkia sp. LSe6-5.</title>
        <authorList>
            <person name="Duangmal K."/>
            <person name="Chantavorakit T."/>
        </authorList>
    </citation>
    <scope>NUCLEOTIDE SEQUENCE [LARGE SCALE GENOMIC DNA]</scope>
    <source>
        <strain evidence="6 7">LSe6-5</strain>
    </source>
</reference>
<dbReference type="PRINTS" id="PR01590">
    <property type="entry name" value="HTHFIS"/>
</dbReference>
<dbReference type="PANTHER" id="PTHR32071">
    <property type="entry name" value="TRANSCRIPTIONAL REGULATORY PROTEIN"/>
    <property type="match status" value="1"/>
</dbReference>
<keyword evidence="7" id="KW-1185">Reference proteome</keyword>
<gene>
    <name evidence="6" type="ORF">TEK04_05555</name>
</gene>
<comment type="caution">
    <text evidence="6">The sequence shown here is derived from an EMBL/GenBank/DDBJ whole genome shotgun (WGS) entry which is preliminary data.</text>
</comment>
<evidence type="ECO:0000259" key="5">
    <source>
        <dbReference type="PROSITE" id="PS50045"/>
    </source>
</evidence>
<evidence type="ECO:0000256" key="2">
    <source>
        <dbReference type="ARBA" id="ARBA00022840"/>
    </source>
</evidence>
<evidence type="ECO:0000256" key="4">
    <source>
        <dbReference type="ARBA" id="ARBA00023163"/>
    </source>
</evidence>
<proteinExistence type="predicted"/>
<dbReference type="Gene3D" id="1.10.8.60">
    <property type="match status" value="1"/>
</dbReference>
<dbReference type="InterPro" id="IPR002197">
    <property type="entry name" value="HTH_Fis"/>
</dbReference>
<keyword evidence="4" id="KW-0804">Transcription</keyword>
<dbReference type="Pfam" id="PF25601">
    <property type="entry name" value="AAA_lid_14"/>
    <property type="match status" value="1"/>
</dbReference>
<dbReference type="Gene3D" id="1.10.10.60">
    <property type="entry name" value="Homeodomain-like"/>
    <property type="match status" value="1"/>
</dbReference>
<dbReference type="Proteomes" id="UP001361570">
    <property type="component" value="Unassembled WGS sequence"/>
</dbReference>
<keyword evidence="1" id="KW-0547">Nucleotide-binding</keyword>
<dbReference type="PROSITE" id="PS00688">
    <property type="entry name" value="SIGMA54_INTERACT_3"/>
    <property type="match status" value="1"/>
</dbReference>
<protein>
    <submittedName>
        <fullName evidence="6">Helix-turn-helix domain-containing protein</fullName>
    </submittedName>
</protein>
<keyword evidence="2" id="KW-0067">ATP-binding</keyword>
<evidence type="ECO:0000313" key="6">
    <source>
        <dbReference type="EMBL" id="MEI4271180.1"/>
    </source>
</evidence>
<evidence type="ECO:0000313" key="7">
    <source>
        <dbReference type="Proteomes" id="UP001361570"/>
    </source>
</evidence>
<dbReference type="InterPro" id="IPR009057">
    <property type="entry name" value="Homeodomain-like_sf"/>
</dbReference>
<dbReference type="PROSITE" id="PS50045">
    <property type="entry name" value="SIGMA54_INTERACT_4"/>
    <property type="match status" value="1"/>
</dbReference>
<sequence length="130" mass="14017">MPAQVLGLPALATALLTAATQGRARFTPAALRTLAALDWPGNLRELRTVVEEVAARRGTGDVTEADLPPGYRDAGRPQVVGALWQAERDAVVAALRQCRGNKVHAAEVLGVSRNTLYRRLRSLRIDPATR</sequence>
<dbReference type="SUPFAM" id="SSF46689">
    <property type="entry name" value="Homeodomain-like"/>
    <property type="match status" value="1"/>
</dbReference>
<name>A0ABU8DQR0_9ACTN</name>
<dbReference type="Pfam" id="PF02954">
    <property type="entry name" value="HTH_8"/>
    <property type="match status" value="1"/>
</dbReference>
<accession>A0ABU8DQR0</accession>
<organism evidence="6 7">
    <name type="scientific">Klenkia sesuvii</name>
    <dbReference type="NCBI Taxonomy" id="3103137"/>
    <lineage>
        <taxon>Bacteria</taxon>
        <taxon>Bacillati</taxon>
        <taxon>Actinomycetota</taxon>
        <taxon>Actinomycetes</taxon>
        <taxon>Geodermatophilales</taxon>
        <taxon>Geodermatophilaceae</taxon>
        <taxon>Klenkia</taxon>
    </lineage>
</organism>
<dbReference type="EMBL" id="JBAPLU010000004">
    <property type="protein sequence ID" value="MEI4271180.1"/>
    <property type="molecule type" value="Genomic_DNA"/>
</dbReference>
<dbReference type="InterPro" id="IPR025944">
    <property type="entry name" value="Sigma_54_int_dom_CS"/>
</dbReference>
<dbReference type="InterPro" id="IPR058031">
    <property type="entry name" value="AAA_lid_NorR"/>
</dbReference>